<dbReference type="Ensembl" id="ENSPEMT00000039650.1">
    <property type="protein sequence ID" value="ENSPEMP00000033008.1"/>
    <property type="gene ID" value="ENSPEMG00000029387.1"/>
</dbReference>
<sequence>MHSGAEARGALQVPGRPGLQGSSLKSKRWGSGGECCPASLGPSFIRDGGVRSWEDVDPAVCSLDEQLKAFVSRHSATFSSIVKVAS</sequence>
<feature type="domain" description="Microtubule-associated protein 1B/S N-terminal" evidence="2">
    <location>
        <begin position="48"/>
        <end position="83"/>
    </location>
</feature>
<name>A0A8C8UKI0_PERMB</name>
<proteinExistence type="predicted"/>
<dbReference type="GeneTree" id="ENSGT00940000160221"/>
<reference evidence="3" key="3">
    <citation type="submission" date="2025-09" db="UniProtKB">
        <authorList>
            <consortium name="Ensembl"/>
        </authorList>
    </citation>
    <scope>IDENTIFICATION</scope>
</reference>
<reference evidence="3 4" key="1">
    <citation type="submission" date="2018-10" db="EMBL/GenBank/DDBJ databases">
        <title>Improved assembly of the deer mouse Peromyscus maniculatus genome.</title>
        <authorList>
            <person name="Lassance J.-M."/>
            <person name="Hoekstra H.E."/>
        </authorList>
    </citation>
    <scope>NUCLEOTIDE SEQUENCE [LARGE SCALE GENOMIC DNA]</scope>
</reference>
<protein>
    <submittedName>
        <fullName evidence="3">Microtubule-associated protein 1S</fullName>
    </submittedName>
</protein>
<organism evidence="3 4">
    <name type="scientific">Peromyscus maniculatus bairdii</name>
    <name type="common">Prairie deer mouse</name>
    <dbReference type="NCBI Taxonomy" id="230844"/>
    <lineage>
        <taxon>Eukaryota</taxon>
        <taxon>Metazoa</taxon>
        <taxon>Chordata</taxon>
        <taxon>Craniata</taxon>
        <taxon>Vertebrata</taxon>
        <taxon>Euteleostomi</taxon>
        <taxon>Mammalia</taxon>
        <taxon>Eutheria</taxon>
        <taxon>Euarchontoglires</taxon>
        <taxon>Glires</taxon>
        <taxon>Rodentia</taxon>
        <taxon>Myomorpha</taxon>
        <taxon>Muroidea</taxon>
        <taxon>Cricetidae</taxon>
        <taxon>Neotominae</taxon>
        <taxon>Peromyscus</taxon>
    </lineage>
</organism>
<dbReference type="Pfam" id="PF23415">
    <property type="entry name" value="MAPB1_N"/>
    <property type="match status" value="1"/>
</dbReference>
<evidence type="ECO:0000313" key="3">
    <source>
        <dbReference type="Ensembl" id="ENSPEMP00000033008.1"/>
    </source>
</evidence>
<reference evidence="3" key="2">
    <citation type="submission" date="2025-08" db="UniProtKB">
        <authorList>
            <consortium name="Ensembl"/>
        </authorList>
    </citation>
    <scope>IDENTIFICATION</scope>
</reference>
<evidence type="ECO:0000313" key="4">
    <source>
        <dbReference type="Proteomes" id="UP000694547"/>
    </source>
</evidence>
<dbReference type="AlphaFoldDB" id="A0A8C8UKI0"/>
<dbReference type="InterPro" id="IPR056617">
    <property type="entry name" value="MAP1B/S_N"/>
</dbReference>
<evidence type="ECO:0000256" key="1">
    <source>
        <dbReference type="SAM" id="MobiDB-lite"/>
    </source>
</evidence>
<keyword evidence="4" id="KW-1185">Reference proteome</keyword>
<dbReference type="Proteomes" id="UP000694547">
    <property type="component" value="Chromosome 17"/>
</dbReference>
<evidence type="ECO:0000259" key="2">
    <source>
        <dbReference type="Pfam" id="PF23415"/>
    </source>
</evidence>
<feature type="region of interest" description="Disordered" evidence="1">
    <location>
        <begin position="1"/>
        <end position="33"/>
    </location>
</feature>
<accession>A0A8C8UKI0</accession>